<evidence type="ECO:0000256" key="6">
    <source>
        <dbReference type="SAM" id="Coils"/>
    </source>
</evidence>
<protein>
    <submittedName>
        <fullName evidence="9">50S ribosome-binding GTPase</fullName>
    </submittedName>
</protein>
<feature type="coiled-coil region" evidence="6">
    <location>
        <begin position="315"/>
        <end position="361"/>
    </location>
</feature>
<evidence type="ECO:0000313" key="9">
    <source>
        <dbReference type="EMBL" id="MBD2316483.1"/>
    </source>
</evidence>
<evidence type="ECO:0000313" key="10">
    <source>
        <dbReference type="Proteomes" id="UP000618445"/>
    </source>
</evidence>
<dbReference type="Pfam" id="PF18709">
    <property type="entry name" value="DLP_helical"/>
    <property type="match status" value="1"/>
</dbReference>
<dbReference type="InterPro" id="IPR040576">
    <property type="entry name" value="DLP_helical"/>
</dbReference>
<name>A0ABR8C882_9CYAN</name>
<keyword evidence="4" id="KW-0342">GTP-binding</keyword>
<keyword evidence="2" id="KW-0547">Nucleotide-binding</keyword>
<organism evidence="9 10">
    <name type="scientific">Phormidium tenue FACHB-1050</name>
    <dbReference type="NCBI Taxonomy" id="2692857"/>
    <lineage>
        <taxon>Bacteria</taxon>
        <taxon>Bacillati</taxon>
        <taxon>Cyanobacteriota</taxon>
        <taxon>Cyanophyceae</taxon>
        <taxon>Oscillatoriophycideae</taxon>
        <taxon>Oscillatoriales</taxon>
        <taxon>Oscillatoriaceae</taxon>
        <taxon>Phormidium</taxon>
    </lineage>
</organism>
<keyword evidence="3" id="KW-0378">Hydrolase</keyword>
<dbReference type="InterPro" id="IPR006073">
    <property type="entry name" value="GTP-bd"/>
</dbReference>
<dbReference type="Pfam" id="PF01926">
    <property type="entry name" value="MMR_HSR1"/>
    <property type="match status" value="1"/>
</dbReference>
<evidence type="ECO:0000259" key="7">
    <source>
        <dbReference type="Pfam" id="PF01926"/>
    </source>
</evidence>
<dbReference type="EMBL" id="JACJQY010000007">
    <property type="protein sequence ID" value="MBD2316483.1"/>
    <property type="molecule type" value="Genomic_DNA"/>
</dbReference>
<keyword evidence="5" id="KW-0472">Membrane</keyword>
<keyword evidence="6" id="KW-0175">Coiled coil</keyword>
<evidence type="ECO:0000256" key="5">
    <source>
        <dbReference type="ARBA" id="ARBA00023136"/>
    </source>
</evidence>
<dbReference type="RefSeq" id="WP_190577342.1">
    <property type="nucleotide sequence ID" value="NZ_CAWPQU010000067.1"/>
</dbReference>
<proteinExistence type="predicted"/>
<comment type="subcellular location">
    <subcellularLocation>
        <location evidence="1">Membrane</location>
    </subcellularLocation>
</comment>
<dbReference type="InterPro" id="IPR027417">
    <property type="entry name" value="P-loop_NTPase"/>
</dbReference>
<evidence type="ECO:0000256" key="2">
    <source>
        <dbReference type="ARBA" id="ARBA00022741"/>
    </source>
</evidence>
<comment type="caution">
    <text evidence="9">The sequence shown here is derived from an EMBL/GenBank/DDBJ whole genome shotgun (WGS) entry which is preliminary data.</text>
</comment>
<dbReference type="Proteomes" id="UP000618445">
    <property type="component" value="Unassembled WGS sequence"/>
</dbReference>
<sequence length="552" mass="62545">MSKFQFKEKAQKVDSLCQETIKILESYQDDKIECLLIDFQNFFKDYQLQTKLTIAFIGQYNAGKSTLIKALTGDPTVKISADVCTDFITEYPWHDVLLVDTPGIYAGKTEHDEITLDRVSRCDLLVFMVSNELFNPQGGEFFKKVCEMQRVGQILLVVNKMSAGGEPQYLIKSILEVIEPYHPNDFYTCFIDAKSYLNSQLEQDQEEKEFLIEDSNFDDFLSSLEKLINRNKLSAKLATPLHRAVDTLDQARNLLSTDDPTTRNLLELLRRKVLKFKASQTKFQNDYQARLNDFEHEIIMLGDAVASKVDGEHTEDDVNSEIRKAEQQIEILSRSTTQRIQSDLEEQLQNLQIDLEELMQSPLGRSLTEEIAIPSSGIPKGNNYGVNFSTETSNFLKNSPDLLKSVGVLASGVSRDFVYNIGKFIGIKFKPWGAINGAKFINGLGAVIGAVGIAVDIFMTIQEKEEKARIEQKLREARSNIRESFRNLASEIKVDYEANIKQQVINGFYFHEIKAVEDQQNALRKADAKKANAQVLITAKLQEIKIEIGNLS</sequence>
<accession>A0ABR8C882</accession>
<dbReference type="PANTHER" id="PTHR10465">
    <property type="entry name" value="TRANSMEMBRANE GTPASE FZO1"/>
    <property type="match status" value="1"/>
</dbReference>
<feature type="domain" description="G" evidence="7">
    <location>
        <begin position="53"/>
        <end position="160"/>
    </location>
</feature>
<evidence type="ECO:0000256" key="4">
    <source>
        <dbReference type="ARBA" id="ARBA00023134"/>
    </source>
</evidence>
<dbReference type="PRINTS" id="PR00326">
    <property type="entry name" value="GTP1OBG"/>
</dbReference>
<dbReference type="PANTHER" id="PTHR10465:SF0">
    <property type="entry name" value="SARCALUMENIN"/>
    <property type="match status" value="1"/>
</dbReference>
<keyword evidence="10" id="KW-1185">Reference proteome</keyword>
<gene>
    <name evidence="9" type="ORF">H6G05_06435</name>
</gene>
<feature type="coiled-coil region" evidence="6">
    <location>
        <begin position="460"/>
        <end position="487"/>
    </location>
</feature>
<dbReference type="Gene3D" id="3.40.50.300">
    <property type="entry name" value="P-loop containing nucleotide triphosphate hydrolases"/>
    <property type="match status" value="1"/>
</dbReference>
<evidence type="ECO:0000256" key="3">
    <source>
        <dbReference type="ARBA" id="ARBA00022801"/>
    </source>
</evidence>
<evidence type="ECO:0000259" key="8">
    <source>
        <dbReference type="Pfam" id="PF18709"/>
    </source>
</evidence>
<feature type="domain" description="Dynamin-like helical" evidence="8">
    <location>
        <begin position="391"/>
        <end position="526"/>
    </location>
</feature>
<reference evidence="9 10" key="1">
    <citation type="journal article" date="2020" name="ISME J.">
        <title>Comparative genomics reveals insights into cyanobacterial evolution and habitat adaptation.</title>
        <authorList>
            <person name="Chen M.Y."/>
            <person name="Teng W.K."/>
            <person name="Zhao L."/>
            <person name="Hu C.X."/>
            <person name="Zhou Y.K."/>
            <person name="Han B.P."/>
            <person name="Song L.R."/>
            <person name="Shu W.S."/>
        </authorList>
    </citation>
    <scope>NUCLEOTIDE SEQUENCE [LARGE SCALE GENOMIC DNA]</scope>
    <source>
        <strain evidence="9 10">FACHB-1050</strain>
    </source>
</reference>
<dbReference type="SUPFAM" id="SSF52540">
    <property type="entry name" value="P-loop containing nucleoside triphosphate hydrolases"/>
    <property type="match status" value="1"/>
</dbReference>
<dbReference type="InterPro" id="IPR027094">
    <property type="entry name" value="Mitofusin_fam"/>
</dbReference>
<evidence type="ECO:0000256" key="1">
    <source>
        <dbReference type="ARBA" id="ARBA00004370"/>
    </source>
</evidence>